<dbReference type="OrthoDB" id="10054638at2759"/>
<keyword evidence="10 13" id="KW-0100">Branched-chain amino acid biosynthesis</keyword>
<dbReference type="PROSITE" id="PS51850">
    <property type="entry name" value="KARI_N"/>
    <property type="match status" value="1"/>
</dbReference>
<evidence type="ECO:0000256" key="12">
    <source>
        <dbReference type="ARBA" id="ARBA00030593"/>
    </source>
</evidence>
<dbReference type="NCBIfam" id="NF003626">
    <property type="entry name" value="PRK05265.1-4"/>
    <property type="match status" value="1"/>
</dbReference>
<dbReference type="SUPFAM" id="SSF51735">
    <property type="entry name" value="NAD(P)-binding Rossmann-fold domains"/>
    <property type="match status" value="1"/>
</dbReference>
<dbReference type="UniPathway" id="UPA00047">
    <property type="reaction ID" value="UER00056"/>
</dbReference>
<dbReference type="GO" id="GO:0004455">
    <property type="term" value="F:ketol-acid reductoisomerase activity"/>
    <property type="evidence" value="ECO:0007669"/>
    <property type="project" value="UniProtKB-UniRule"/>
</dbReference>
<dbReference type="HAMAP" id="MF_00279">
    <property type="entry name" value="PdxJ"/>
    <property type="match status" value="1"/>
</dbReference>
<dbReference type="InterPro" id="IPR013328">
    <property type="entry name" value="6PGD_dom2"/>
</dbReference>
<reference evidence="16" key="1">
    <citation type="journal article" date="2017" name="J. ISSAAS">
        <title>Comparative analysis of the genomes of Stylophora pistillata and Acropora digitifera provides evidence for extensive differences between species of corals.</title>
        <authorList>
            <person name="Voolstra C.R."/>
            <person name="Li Y."/>
            <person name="Liew Y.J."/>
            <person name="Baumgarten S."/>
            <person name="Zoccola D."/>
            <person name="Flot J.-F."/>
            <person name="Tambutte S."/>
            <person name="Allemand D."/>
            <person name="Aranda M."/>
        </authorList>
    </citation>
    <scope>NUCLEOTIDE SEQUENCE</scope>
    <source>
        <strain evidence="16">CSM Monaco</strain>
        <tissue evidence="16">Whole animal</tissue>
    </source>
</reference>
<dbReference type="GO" id="GO:0005829">
    <property type="term" value="C:cytosol"/>
    <property type="evidence" value="ECO:0007669"/>
    <property type="project" value="TreeGrafter"/>
</dbReference>
<feature type="binding site" evidence="13">
    <location>
        <position position="522"/>
    </location>
    <ligand>
        <name>Mg(2+)</name>
        <dbReference type="ChEBI" id="CHEBI:18420"/>
        <label>1</label>
    </ligand>
</feature>
<comment type="pathway">
    <text evidence="2">Amino-acid biosynthesis; L-valine biosynthesis; L-valine from pyruvate: step 2/4.</text>
</comment>
<feature type="binding site" evidence="13">
    <location>
        <position position="526"/>
    </location>
    <ligand>
        <name>Mg(2+)</name>
        <dbReference type="ChEBI" id="CHEBI:18420"/>
        <label>1</label>
    </ligand>
</feature>
<dbReference type="Pfam" id="PF03740">
    <property type="entry name" value="PdxJ"/>
    <property type="match status" value="1"/>
</dbReference>
<dbReference type="InterPro" id="IPR008927">
    <property type="entry name" value="6-PGluconate_DH-like_C_sf"/>
</dbReference>
<dbReference type="GO" id="GO:0009099">
    <property type="term" value="P:L-valine biosynthetic process"/>
    <property type="evidence" value="ECO:0007669"/>
    <property type="project" value="UniProtKB-UniRule"/>
</dbReference>
<dbReference type="AlphaFoldDB" id="A0A2B4RLN9"/>
<dbReference type="SUPFAM" id="SSF48179">
    <property type="entry name" value="6-phosphogluconate dehydrogenase C-terminal domain-like"/>
    <property type="match status" value="2"/>
</dbReference>
<evidence type="ECO:0000256" key="9">
    <source>
        <dbReference type="ARBA" id="ARBA00023096"/>
    </source>
</evidence>
<evidence type="ECO:0000256" key="10">
    <source>
        <dbReference type="ARBA" id="ARBA00023304"/>
    </source>
</evidence>
<dbReference type="Gene3D" id="3.20.20.70">
    <property type="entry name" value="Aldolase class I"/>
    <property type="match status" value="1"/>
</dbReference>
<name>A0A2B4RLN9_STYPI</name>
<feature type="domain" description="KARI N-terminal Rossmann" evidence="14">
    <location>
        <begin position="317"/>
        <end position="513"/>
    </location>
</feature>
<dbReference type="GO" id="GO:0046872">
    <property type="term" value="F:metal ion binding"/>
    <property type="evidence" value="ECO:0007669"/>
    <property type="project" value="UniProtKB-UniRule"/>
</dbReference>
<feature type="binding site" evidence="13">
    <location>
        <position position="583"/>
    </location>
    <ligand>
        <name>substrate</name>
    </ligand>
</feature>
<keyword evidence="9" id="KW-0664">Pyridoxine biosynthesis</keyword>
<dbReference type="InterPro" id="IPR013785">
    <property type="entry name" value="Aldolase_TIM"/>
</dbReference>
<evidence type="ECO:0000259" key="14">
    <source>
        <dbReference type="PROSITE" id="PS51850"/>
    </source>
</evidence>
<dbReference type="NCBIfam" id="NF003557">
    <property type="entry name" value="PRK05225.1"/>
    <property type="match status" value="1"/>
</dbReference>
<dbReference type="STRING" id="50429.A0A2B4RLN9"/>
<dbReference type="SUPFAM" id="SSF63892">
    <property type="entry name" value="Pyridoxine 5'-phosphate synthase"/>
    <property type="match status" value="1"/>
</dbReference>
<dbReference type="InterPro" id="IPR036291">
    <property type="entry name" value="NAD(P)-bd_dom_sf"/>
</dbReference>
<keyword evidence="7 13" id="KW-0460">Magnesium</keyword>
<evidence type="ECO:0000256" key="8">
    <source>
        <dbReference type="ARBA" id="ARBA00023002"/>
    </source>
</evidence>
<keyword evidence="16" id="KW-0413">Isomerase</keyword>
<organism evidence="16">
    <name type="scientific">Stylophora pistillata</name>
    <name type="common">Smooth cauliflower coral</name>
    <dbReference type="NCBI Taxonomy" id="50429"/>
    <lineage>
        <taxon>Eukaryota</taxon>
        <taxon>Metazoa</taxon>
        <taxon>Cnidaria</taxon>
        <taxon>Anthozoa</taxon>
        <taxon>Hexacorallia</taxon>
        <taxon>Scleractinia</taxon>
        <taxon>Astrocoeniina</taxon>
        <taxon>Pocilloporidae</taxon>
        <taxon>Stylophora</taxon>
    </lineage>
</organism>
<dbReference type="PANTHER" id="PTHR21371:SF1">
    <property type="entry name" value="KETOL-ACID REDUCTOISOMERASE, MITOCHONDRIAL"/>
    <property type="match status" value="1"/>
</dbReference>
<feature type="binding site" evidence="13">
    <location>
        <position position="698"/>
    </location>
    <ligand>
        <name>Mg(2+)</name>
        <dbReference type="ChEBI" id="CHEBI:18420"/>
        <label>2</label>
    </ligand>
</feature>
<dbReference type="EMBL" id="LSMT01000491">
    <property type="protein sequence ID" value="PFX17185.1"/>
    <property type="molecule type" value="Genomic_DNA"/>
</dbReference>
<dbReference type="PROSITE" id="PS51851">
    <property type="entry name" value="KARI_C"/>
    <property type="match status" value="2"/>
</dbReference>
<dbReference type="NCBIfam" id="TIGR00465">
    <property type="entry name" value="ilvC"/>
    <property type="match status" value="1"/>
</dbReference>
<dbReference type="InterPro" id="IPR000506">
    <property type="entry name" value="KARI_C"/>
</dbReference>
<dbReference type="InterPro" id="IPR036130">
    <property type="entry name" value="Pyridoxine-5'_phos_synth"/>
</dbReference>
<dbReference type="GO" id="GO:0016853">
    <property type="term" value="F:isomerase activity"/>
    <property type="evidence" value="ECO:0007669"/>
    <property type="project" value="UniProtKB-KW"/>
</dbReference>
<dbReference type="GO" id="GO:0008615">
    <property type="term" value="P:pyridoxine biosynthetic process"/>
    <property type="evidence" value="ECO:0007669"/>
    <property type="project" value="UniProtKB-KW"/>
</dbReference>
<comment type="caution">
    <text evidence="13">Lacks conserved residue(s) required for the propagation of feature annotation.</text>
</comment>
<dbReference type="GO" id="GO:0033856">
    <property type="term" value="F:pyridoxine 5'-phosphate synthase activity"/>
    <property type="evidence" value="ECO:0007669"/>
    <property type="project" value="InterPro"/>
</dbReference>
<comment type="cofactor">
    <cofactor evidence="1">
        <name>Mg(2+)</name>
        <dbReference type="ChEBI" id="CHEBI:18420"/>
    </cofactor>
</comment>
<dbReference type="InterPro" id="IPR004569">
    <property type="entry name" value="PyrdxlP_synth_PdxJ"/>
</dbReference>
<comment type="caution">
    <text evidence="16">The sequence shown here is derived from an EMBL/GenBank/DDBJ whole genome shotgun (WGS) entry which is preliminary data.</text>
</comment>
<evidence type="ECO:0000313" key="16">
    <source>
        <dbReference type="EMBL" id="PFX17185.1"/>
    </source>
</evidence>
<dbReference type="UniPathway" id="UPA00049">
    <property type="reaction ID" value="UER00060"/>
</dbReference>
<dbReference type="Pfam" id="PF07991">
    <property type="entry name" value="KARI_N"/>
    <property type="match status" value="1"/>
</dbReference>
<keyword evidence="5 13" id="KW-0028">Amino-acid biosynthesis</keyword>
<proteinExistence type="inferred from homology"/>
<evidence type="ECO:0000256" key="7">
    <source>
        <dbReference type="ARBA" id="ARBA00022842"/>
    </source>
</evidence>
<evidence type="ECO:0000256" key="11">
    <source>
        <dbReference type="ARBA" id="ARBA00030209"/>
    </source>
</evidence>
<evidence type="ECO:0000256" key="5">
    <source>
        <dbReference type="ARBA" id="ARBA00022605"/>
    </source>
</evidence>
<comment type="similarity">
    <text evidence="4 13">Belongs to the ketol-acid reductoisomerase family.</text>
</comment>
<evidence type="ECO:0000256" key="1">
    <source>
        <dbReference type="ARBA" id="ARBA00001946"/>
    </source>
</evidence>
<dbReference type="PANTHER" id="PTHR21371">
    <property type="entry name" value="KETOL-ACID REDUCTOISOMERASE, MITOCHONDRIAL"/>
    <property type="match status" value="1"/>
</dbReference>
<dbReference type="InterPro" id="IPR013116">
    <property type="entry name" value="KARI_N"/>
</dbReference>
<keyword evidence="8 13" id="KW-0560">Oxidoreductase</keyword>
<dbReference type="GO" id="GO:0009097">
    <property type="term" value="P:isoleucine biosynthetic process"/>
    <property type="evidence" value="ECO:0007669"/>
    <property type="project" value="UniProtKB-UniRule"/>
</dbReference>
<keyword evidence="6 13" id="KW-0479">Metal-binding</keyword>
<dbReference type="Gene3D" id="3.40.50.720">
    <property type="entry name" value="NAD(P)-binding Rossmann-like Domain"/>
    <property type="match status" value="1"/>
</dbReference>
<dbReference type="Pfam" id="PF01450">
    <property type="entry name" value="KARI_C"/>
    <property type="match status" value="2"/>
</dbReference>
<feature type="binding site" evidence="13">
    <location>
        <position position="694"/>
    </location>
    <ligand>
        <name>Mg(2+)</name>
        <dbReference type="ChEBI" id="CHEBI:18420"/>
        <label>2</label>
    </ligand>
</feature>
<evidence type="ECO:0000256" key="2">
    <source>
        <dbReference type="ARBA" id="ARBA00004864"/>
    </source>
</evidence>
<sequence length="795" mass="88565">MLPERLAIGMQEQGWILRNKIIWEKPNPVPSYSPDRRIMPKLSVNINKIATLRNARGGNVPDLLAVAKDIQSFGAEGITIHPRPDERHIRYQDARDLKPLITTEYNIEGNPTTQKFVDLVLAVKPTQVTLVPDAEANITSDAGWDTIKHQNYLQEVIAIFKAAGIRTSIFLDPDERMVIAAAKTGADRIELYTENYALGFSKNRKEAIAPYVRAANWAKELGLEINAGHDLSLQNIAFFAQQIPHLSEVSIGHALIYLVGGGGTYKGLIEGPNGERIVMQQIRTTKTKQLFNSDLLSDVVYGYNFFKDGKPIATADLNKRGWVALKKHLSQGEQDAIVAVISAMMLRGCGAQGLNQALNMRDSGLKNISFALRKEAIDQKRASYQNATENNFNVGNYEVLIPDADLVINLTPDKQHSDVIKSVMPLMKKGAALSYSHGFNIVEEGMKIRKDITVIMVAPKCPGTELREEYKRGFGVPTLIAVHPENDPEEKGWDYAKAYAVATGGDRAGVLRSSFVAEVKSDLMGEQTILCGLLQTGSILCFDKMVAEGIEASYAAKLVQYGWEVITESIKHGGVTNMMDRLSNPAKIAAFEISEQLKEIMQPLFYKHMDDIISGDFSKTMMEDWKNDDVKLFEWRAATKETAFEKTLITDKKIPEQEYFDNGVLMVALVKAGVELAFETMVEAGIIEESAYYESLHEVPLIANTIARKKLFEMNRVISDTAEYGCYLFDHACKPLIKNYIDELPSEVIGRSYKNGDNTVDNKELIAVNDVIRNHPVEEIGKYLRGAMTAMKTIV</sequence>
<accession>A0A2B4RLN9</accession>
<evidence type="ECO:0000259" key="15">
    <source>
        <dbReference type="PROSITE" id="PS51851"/>
    </source>
</evidence>
<evidence type="ECO:0000256" key="4">
    <source>
        <dbReference type="ARBA" id="ARBA00010318"/>
    </source>
</evidence>
<dbReference type="NCBIfam" id="TIGR00559">
    <property type="entry name" value="pdxJ"/>
    <property type="match status" value="1"/>
</dbReference>
<evidence type="ECO:0000256" key="3">
    <source>
        <dbReference type="ARBA" id="ARBA00004885"/>
    </source>
</evidence>
<dbReference type="InterPro" id="IPR013023">
    <property type="entry name" value="KARI"/>
</dbReference>
<feature type="domain" description="KARI C-terminal knotted" evidence="15">
    <location>
        <begin position="514"/>
        <end position="658"/>
    </location>
</feature>
<evidence type="ECO:0000256" key="13">
    <source>
        <dbReference type="PROSITE-ProRule" id="PRU01198"/>
    </source>
</evidence>
<feature type="binding site" evidence="13">
    <location>
        <position position="719"/>
    </location>
    <ligand>
        <name>substrate</name>
    </ligand>
</feature>
<protein>
    <recommendedName>
        <fullName evidence="12">Acetohydroxy-acid reductoisomerase</fullName>
    </recommendedName>
    <alternativeName>
        <fullName evidence="11">Alpha-keto-beta-hydroxylacyl reductoisomerase</fullName>
    </alternativeName>
</protein>
<dbReference type="Gene3D" id="1.10.1040.10">
    <property type="entry name" value="N-(1-d-carboxylethyl)-l-norvaline Dehydrogenase, domain 2"/>
    <property type="match status" value="1"/>
</dbReference>
<feature type="binding site" evidence="13">
    <location>
        <position position="522"/>
    </location>
    <ligand>
        <name>Mg(2+)</name>
        <dbReference type="ChEBI" id="CHEBI:18420"/>
        <label>2</label>
    </ligand>
</feature>
<dbReference type="CDD" id="cd00003">
    <property type="entry name" value="PNPsynthase"/>
    <property type="match status" value="1"/>
</dbReference>
<gene>
    <name evidence="16" type="primary">ilvC</name>
    <name evidence="16" type="ORF">AWC38_SpisGene18505</name>
</gene>
<comment type="pathway">
    <text evidence="3">Amino-acid biosynthesis; L-isoleucine biosynthesis; L-isoleucine from 2-oxobutanoate: step 2/4.</text>
</comment>
<evidence type="ECO:0000256" key="6">
    <source>
        <dbReference type="ARBA" id="ARBA00022723"/>
    </source>
</evidence>
<feature type="domain" description="KARI C-terminal knotted" evidence="15">
    <location>
        <begin position="659"/>
        <end position="791"/>
    </location>
</feature>